<keyword evidence="8" id="KW-1133">Transmembrane helix</keyword>
<dbReference type="GO" id="GO:0051707">
    <property type="term" value="P:response to other organism"/>
    <property type="evidence" value="ECO:0007669"/>
    <property type="project" value="UniProtKB-ARBA"/>
</dbReference>
<accession>A0AAD5CG66</accession>
<keyword evidence="5" id="KW-0812">Transmembrane</keyword>
<dbReference type="InterPro" id="IPR003591">
    <property type="entry name" value="Leu-rich_rpt_typical-subtyp"/>
</dbReference>
<protein>
    <recommendedName>
        <fullName evidence="15">Leucine-rich repeat-containing N-terminal plant-type domain-containing protein</fullName>
    </recommendedName>
</protein>
<dbReference type="InterPro" id="IPR013210">
    <property type="entry name" value="LRR_N_plant-typ"/>
</dbReference>
<proteinExistence type="inferred from homology"/>
<evidence type="ECO:0000256" key="8">
    <source>
        <dbReference type="ARBA" id="ARBA00022989"/>
    </source>
</evidence>
<dbReference type="FunFam" id="3.80.10.10:FF:000400">
    <property type="entry name" value="Nuclear pore complex protein NUP107"/>
    <property type="match status" value="1"/>
</dbReference>
<sequence>AGLGSSCIDKERQALLDVKASLIDFDLHGWGSKEENSTDCCKWMGVTCNNQTGHVIYLGIRAGGSTGKISPSLQVLNQLSYLDMSLINFQSNPLPDFLGSLSKLQSLYISSANLSGSIPHQLANLSNLQSLDLHNNSLSGSIPSFFGDLTSLSFLDLSNNGLSGNLPNTLGRLSNLETLDLSHNSLSGSIPHFIGSPLLLNLDMSSNQLHGNVPNSLGQLSKLINLNLSHNSLNGTIPNFIGSLSLVLLDMSSNQLHGNVPNSLGQLSQLFHLDLSSNSLEGVISEVHFLNLTSLGILDLSFNFLTLDLSFHGKAPFDLGTIKLQSCKLGPTFPTWIKTQRSFRYLDISNAGISDSVPNWFWDLPTELEFLNISSNEIKGMIPNMGLIFEVHPGMDLSNNHFEGGLCWLYNLQVLDLSNNGLSGNIPTCFYNFTAMARRSFGDDTITSHAYSYNLRDCGYPYLCDEEPVAMTMHGLRGKEQNGHLEK</sequence>
<keyword evidence="10" id="KW-0325">Glycoprotein</keyword>
<dbReference type="PANTHER" id="PTHR48063:SF98">
    <property type="entry name" value="LRR RECEPTOR-LIKE SERINE_THREONINE-PROTEIN KINASE FLS2"/>
    <property type="match status" value="1"/>
</dbReference>
<dbReference type="FunFam" id="3.80.10.10:FF:000041">
    <property type="entry name" value="LRR receptor-like serine/threonine-protein kinase ERECTA"/>
    <property type="match status" value="1"/>
</dbReference>
<evidence type="ECO:0008006" key="15">
    <source>
        <dbReference type="Google" id="ProtNLM"/>
    </source>
</evidence>
<dbReference type="PROSITE" id="PS51450">
    <property type="entry name" value="LRR"/>
    <property type="match status" value="1"/>
</dbReference>
<evidence type="ECO:0000256" key="10">
    <source>
        <dbReference type="ARBA" id="ARBA00023180"/>
    </source>
</evidence>
<dbReference type="Proteomes" id="UP001206925">
    <property type="component" value="Unassembled WGS sequence"/>
</dbReference>
<keyword evidence="4" id="KW-0433">Leucine-rich repeat</keyword>
<dbReference type="InterPro" id="IPR032675">
    <property type="entry name" value="LRR_dom_sf"/>
</dbReference>
<dbReference type="GO" id="GO:0005886">
    <property type="term" value="C:plasma membrane"/>
    <property type="evidence" value="ECO:0007669"/>
    <property type="project" value="UniProtKB-SubCell"/>
</dbReference>
<dbReference type="GO" id="GO:0006952">
    <property type="term" value="P:defense response"/>
    <property type="evidence" value="ECO:0007669"/>
    <property type="project" value="UniProtKB-ARBA"/>
</dbReference>
<evidence type="ECO:0000256" key="4">
    <source>
        <dbReference type="ARBA" id="ARBA00022614"/>
    </source>
</evidence>
<feature type="non-terminal residue" evidence="13">
    <location>
        <position position="1"/>
    </location>
</feature>
<comment type="subcellular location">
    <subcellularLocation>
        <location evidence="1">Cell membrane</location>
        <topology evidence="1">Single-pass type I membrane protein</topology>
    </subcellularLocation>
</comment>
<dbReference type="PANTHER" id="PTHR48063">
    <property type="entry name" value="LRR RECEPTOR-LIKE KINASE"/>
    <property type="match status" value="1"/>
</dbReference>
<keyword evidence="7" id="KW-0677">Repeat</keyword>
<dbReference type="Gene3D" id="3.80.10.10">
    <property type="entry name" value="Ribonuclease Inhibitor"/>
    <property type="match status" value="2"/>
</dbReference>
<keyword evidence="9" id="KW-0472">Membrane</keyword>
<evidence type="ECO:0000256" key="9">
    <source>
        <dbReference type="ARBA" id="ARBA00023136"/>
    </source>
</evidence>
<keyword evidence="14" id="KW-1185">Reference proteome</keyword>
<reference evidence="13" key="1">
    <citation type="submission" date="2022-06" db="EMBL/GenBank/DDBJ databases">
        <title>Uncovering the hologenomic basis of an extraordinary plant invasion.</title>
        <authorList>
            <person name="Bieker V.C."/>
            <person name="Martin M.D."/>
            <person name="Gilbert T."/>
            <person name="Hodgins K."/>
            <person name="Battlay P."/>
            <person name="Petersen B."/>
            <person name="Wilson J."/>
        </authorList>
    </citation>
    <scope>NUCLEOTIDE SEQUENCE</scope>
    <source>
        <strain evidence="13">AA19_3_7</strain>
        <tissue evidence="13">Leaf</tissue>
    </source>
</reference>
<evidence type="ECO:0000313" key="14">
    <source>
        <dbReference type="Proteomes" id="UP001206925"/>
    </source>
</evidence>
<evidence type="ECO:0000256" key="5">
    <source>
        <dbReference type="ARBA" id="ARBA00022692"/>
    </source>
</evidence>
<feature type="domain" description="Leucine-rich repeat-containing N-terminal plant-type" evidence="11">
    <location>
        <begin position="9"/>
        <end position="49"/>
    </location>
</feature>
<dbReference type="SUPFAM" id="SSF52058">
    <property type="entry name" value="L domain-like"/>
    <property type="match status" value="2"/>
</dbReference>
<evidence type="ECO:0000256" key="3">
    <source>
        <dbReference type="ARBA" id="ARBA00022475"/>
    </source>
</evidence>
<dbReference type="InterPro" id="IPR001611">
    <property type="entry name" value="Leu-rich_rpt"/>
</dbReference>
<name>A0AAD5CG66_AMBAR</name>
<evidence type="ECO:0000256" key="6">
    <source>
        <dbReference type="ARBA" id="ARBA00022729"/>
    </source>
</evidence>
<evidence type="ECO:0000256" key="7">
    <source>
        <dbReference type="ARBA" id="ARBA00022737"/>
    </source>
</evidence>
<feature type="non-terminal residue" evidence="13">
    <location>
        <position position="487"/>
    </location>
</feature>
<organism evidence="13 14">
    <name type="scientific">Ambrosia artemisiifolia</name>
    <name type="common">Common ragweed</name>
    <dbReference type="NCBI Taxonomy" id="4212"/>
    <lineage>
        <taxon>Eukaryota</taxon>
        <taxon>Viridiplantae</taxon>
        <taxon>Streptophyta</taxon>
        <taxon>Embryophyta</taxon>
        <taxon>Tracheophyta</taxon>
        <taxon>Spermatophyta</taxon>
        <taxon>Magnoliopsida</taxon>
        <taxon>eudicotyledons</taxon>
        <taxon>Gunneridae</taxon>
        <taxon>Pentapetalae</taxon>
        <taxon>asterids</taxon>
        <taxon>campanulids</taxon>
        <taxon>Asterales</taxon>
        <taxon>Asteraceae</taxon>
        <taxon>Asteroideae</taxon>
        <taxon>Heliantheae alliance</taxon>
        <taxon>Heliantheae</taxon>
        <taxon>Ambrosia</taxon>
    </lineage>
</organism>
<evidence type="ECO:0000313" key="13">
    <source>
        <dbReference type="EMBL" id="KAI7741083.1"/>
    </source>
</evidence>
<dbReference type="Pfam" id="PF00560">
    <property type="entry name" value="LRR_1"/>
    <property type="match status" value="4"/>
</dbReference>
<dbReference type="Pfam" id="PF23598">
    <property type="entry name" value="LRR_14"/>
    <property type="match status" value="1"/>
</dbReference>
<comment type="similarity">
    <text evidence="2">Belongs to the RLP family.</text>
</comment>
<evidence type="ECO:0000256" key="1">
    <source>
        <dbReference type="ARBA" id="ARBA00004251"/>
    </source>
</evidence>
<comment type="caution">
    <text evidence="13">The sequence shown here is derived from an EMBL/GenBank/DDBJ whole genome shotgun (WGS) entry which is preliminary data.</text>
</comment>
<dbReference type="InterPro" id="IPR055414">
    <property type="entry name" value="LRR_R13L4/SHOC2-like"/>
</dbReference>
<dbReference type="EMBL" id="JAMZMK010008277">
    <property type="protein sequence ID" value="KAI7741083.1"/>
    <property type="molecule type" value="Genomic_DNA"/>
</dbReference>
<dbReference type="PRINTS" id="PR00019">
    <property type="entry name" value="LEURICHRPT"/>
</dbReference>
<dbReference type="AlphaFoldDB" id="A0AAD5CG66"/>
<dbReference type="InterPro" id="IPR046956">
    <property type="entry name" value="RLP23-like"/>
</dbReference>
<evidence type="ECO:0000259" key="11">
    <source>
        <dbReference type="Pfam" id="PF08263"/>
    </source>
</evidence>
<evidence type="ECO:0000259" key="12">
    <source>
        <dbReference type="Pfam" id="PF23598"/>
    </source>
</evidence>
<dbReference type="Pfam" id="PF08263">
    <property type="entry name" value="LRRNT_2"/>
    <property type="match status" value="1"/>
</dbReference>
<gene>
    <name evidence="13" type="ORF">M8C21_006485</name>
</gene>
<dbReference type="SMART" id="SM00369">
    <property type="entry name" value="LRR_TYP"/>
    <property type="match status" value="7"/>
</dbReference>
<keyword evidence="3" id="KW-1003">Cell membrane</keyword>
<keyword evidence="6" id="KW-0732">Signal</keyword>
<evidence type="ECO:0000256" key="2">
    <source>
        <dbReference type="ARBA" id="ARBA00009592"/>
    </source>
</evidence>
<feature type="domain" description="Disease resistance R13L4/SHOC-2-like LRR" evidence="12">
    <location>
        <begin position="67"/>
        <end position="184"/>
    </location>
</feature>